<proteinExistence type="inferred from homology"/>
<sequence>MQNPKLKNLTDYSPDDKPWDAHKSQADDVGGIYLRAAEFESYAARMRDCGGLLRFGWSTLKDTGETRLRLREAHFCRVRHCPVCQWRRSLMWQARFYQSLPKIVADYPDGRWMFLTLTVRNCAIEDLGETLTAMNAAFQRMKVRKEFKSVQGWIRTTEVTRGRDGSAHPHFHTLMMVPPSMLSGRDYVKQYRWVELWRDCLRVDYDPNVDVRAVKPRKPKDGQTLACATAELVRGAVAETLKYSTKPADMVADPDWFLELTRQTHKRRFVATGGALKDVLKLEQETDQDMVIGDDISDGEDDGSRLAFGWDSTPRKYVRLPERDKFKSDPD</sequence>
<reference evidence="4" key="1">
    <citation type="submission" date="2019-05" db="EMBL/GenBank/DDBJ databases">
        <authorList>
            <person name="Ashton P.M."/>
            <person name="Dallman T."/>
            <person name="Nair S."/>
            <person name="De Pinna E."/>
            <person name="Peters T."/>
            <person name="Grant K."/>
        </authorList>
    </citation>
    <scope>NUCLEOTIDE SEQUENCE</scope>
    <source>
        <strain evidence="4">741672</strain>
    </source>
</reference>
<feature type="region of interest" description="Disordered" evidence="3">
    <location>
        <begin position="1"/>
        <end position="24"/>
    </location>
</feature>
<protein>
    <submittedName>
        <fullName evidence="4">Replication protein</fullName>
    </submittedName>
</protein>
<gene>
    <name evidence="4" type="ORF">FE718_24065</name>
</gene>
<dbReference type="GO" id="GO:0003677">
    <property type="term" value="F:DNA binding"/>
    <property type="evidence" value="ECO:0007669"/>
    <property type="project" value="InterPro"/>
</dbReference>
<evidence type="ECO:0000256" key="1">
    <source>
        <dbReference type="ARBA" id="ARBA00008909"/>
    </source>
</evidence>
<dbReference type="GO" id="GO:0006260">
    <property type="term" value="P:DNA replication"/>
    <property type="evidence" value="ECO:0007669"/>
    <property type="project" value="UniProtKB-KW"/>
</dbReference>
<comment type="similarity">
    <text evidence="1">Belongs to the Gram-positive plasmids replication protein type 1 family.</text>
</comment>
<comment type="caution">
    <text evidence="4">The sequence shown here is derived from an EMBL/GenBank/DDBJ whole genome shotgun (WGS) entry which is preliminary data.</text>
</comment>
<organism evidence="4">
    <name type="scientific">Salmonella enterica I</name>
    <dbReference type="NCBI Taxonomy" id="59201"/>
    <lineage>
        <taxon>Bacteria</taxon>
        <taxon>Pseudomonadati</taxon>
        <taxon>Pseudomonadota</taxon>
        <taxon>Gammaproteobacteria</taxon>
        <taxon>Enterobacterales</taxon>
        <taxon>Enterobacteriaceae</taxon>
        <taxon>Salmonella</taxon>
    </lineage>
</organism>
<evidence type="ECO:0000256" key="3">
    <source>
        <dbReference type="SAM" id="MobiDB-lite"/>
    </source>
</evidence>
<evidence type="ECO:0000256" key="2">
    <source>
        <dbReference type="ARBA" id="ARBA00022705"/>
    </source>
</evidence>
<dbReference type="Pfam" id="PF01446">
    <property type="entry name" value="Rep_1"/>
    <property type="match status" value="1"/>
</dbReference>
<keyword evidence="2" id="KW-0235">DNA replication</keyword>
<name>A0A5Y7BE34_SALET</name>
<dbReference type="InterPro" id="IPR000989">
    <property type="entry name" value="Rep"/>
</dbReference>
<dbReference type="AlphaFoldDB" id="A0A5Y7BE34"/>
<dbReference type="EMBL" id="AAJEDQ010000083">
    <property type="protein sequence ID" value="ECK9627441.1"/>
    <property type="molecule type" value="Genomic_DNA"/>
</dbReference>
<feature type="compositionally biased region" description="Basic and acidic residues" evidence="3">
    <location>
        <begin position="14"/>
        <end position="24"/>
    </location>
</feature>
<evidence type="ECO:0000313" key="4">
    <source>
        <dbReference type="EMBL" id="ECK9627441.1"/>
    </source>
</evidence>
<accession>A0A5Y7BE34</accession>